<dbReference type="PRINTS" id="PR00171">
    <property type="entry name" value="SUGRTRNSPORT"/>
</dbReference>
<dbReference type="PROSITE" id="PS00217">
    <property type="entry name" value="SUGAR_TRANSPORT_2"/>
    <property type="match status" value="1"/>
</dbReference>
<dbReference type="Proteomes" id="UP000433493">
    <property type="component" value="Unassembled WGS sequence"/>
</dbReference>
<feature type="transmembrane region" description="Helical" evidence="11">
    <location>
        <begin position="283"/>
        <end position="305"/>
    </location>
</feature>
<dbReference type="RefSeq" id="WP_158052776.1">
    <property type="nucleotide sequence ID" value="NZ_WBKB01000006.1"/>
</dbReference>
<evidence type="ECO:0000256" key="10">
    <source>
        <dbReference type="SAM" id="MobiDB-lite"/>
    </source>
</evidence>
<feature type="compositionally biased region" description="Polar residues" evidence="10">
    <location>
        <begin position="1"/>
        <end position="26"/>
    </location>
</feature>
<organism evidence="13 14">
    <name type="scientific">Gulosibacter chungangensis</name>
    <dbReference type="NCBI Taxonomy" id="979746"/>
    <lineage>
        <taxon>Bacteria</taxon>
        <taxon>Bacillati</taxon>
        <taxon>Actinomycetota</taxon>
        <taxon>Actinomycetes</taxon>
        <taxon>Micrococcales</taxon>
        <taxon>Microbacteriaceae</taxon>
        <taxon>Gulosibacter</taxon>
    </lineage>
</organism>
<dbReference type="InterPro" id="IPR005829">
    <property type="entry name" value="Sugar_transporter_CS"/>
</dbReference>
<feature type="region of interest" description="Disordered" evidence="10">
    <location>
        <begin position="1"/>
        <end position="34"/>
    </location>
</feature>
<dbReference type="PANTHER" id="PTHR48020">
    <property type="entry name" value="PROTON MYO-INOSITOL COTRANSPORTER"/>
    <property type="match status" value="1"/>
</dbReference>
<feature type="transmembrane region" description="Helical" evidence="11">
    <location>
        <begin position="379"/>
        <end position="403"/>
    </location>
</feature>
<comment type="similarity">
    <text evidence="2 9">Belongs to the major facilitator superfamily. Sugar transporter (TC 2.A.1.1) family.</text>
</comment>
<dbReference type="EMBL" id="WBKB01000006">
    <property type="protein sequence ID" value="KAB1642321.1"/>
    <property type="molecule type" value="Genomic_DNA"/>
</dbReference>
<dbReference type="InterPro" id="IPR020846">
    <property type="entry name" value="MFS_dom"/>
</dbReference>
<feature type="transmembrane region" description="Helical" evidence="11">
    <location>
        <begin position="415"/>
        <end position="434"/>
    </location>
</feature>
<evidence type="ECO:0000259" key="12">
    <source>
        <dbReference type="PROSITE" id="PS50850"/>
    </source>
</evidence>
<comment type="subcellular location">
    <subcellularLocation>
        <location evidence="1">Cell membrane</location>
        <topology evidence="1">Multi-pass membrane protein</topology>
    </subcellularLocation>
</comment>
<evidence type="ECO:0000256" key="8">
    <source>
        <dbReference type="ARBA" id="ARBA00023136"/>
    </source>
</evidence>
<dbReference type="PROSITE" id="PS50850">
    <property type="entry name" value="MFS"/>
    <property type="match status" value="1"/>
</dbReference>
<dbReference type="NCBIfam" id="TIGR00879">
    <property type="entry name" value="SP"/>
    <property type="match status" value="1"/>
</dbReference>
<dbReference type="InterPro" id="IPR036259">
    <property type="entry name" value="MFS_trans_sf"/>
</dbReference>
<evidence type="ECO:0000256" key="1">
    <source>
        <dbReference type="ARBA" id="ARBA00004651"/>
    </source>
</evidence>
<keyword evidence="14" id="KW-1185">Reference proteome</keyword>
<sequence>MAGHNSNAFTDQSPGSRGTSEGNEGSTLPPLTPGPHSRRLGIVAVIATFGGLLFGYDTGVINGALEPMKHDLGLTPLTEGVVTSSLLIGAAAGAMVGGRLSDAYGRRRMIIWLAVLFFFSALGCVVAPNFEVMVVARFFLGLAVGGASVTVPVFLAEISPTERRGALTGFNEVMIVFGQFAAFLVNAIIGNVLSDLEGVWRIMLSVAALPAIVLFFGMLRMPESPRWLLSKGRTEEALAVLRQVRPEARAVAEMDEVRALAKQEEQSKLGSWASLKTPWIRRIVFVGIGLAVAQQLTGINSIMYYGSQLLIEAGFEANAALIANVANGVVSVSAMLVGLKLITIIPRRKLLVGGFIGITTMHLLVGVFSLVLPEGMMRAYVILVLVVLFVACMQATLGLTVWVMLAEIFPLKIRGFAIGLSVLCMWLTNAALSLSFPSLVAGIGISSTFFVFAVLGVLSTIFIATQVPETKGRSLEKLEEDISTGAIFLPSERNSRRR</sequence>
<feature type="transmembrane region" description="Helical" evidence="11">
    <location>
        <begin position="81"/>
        <end position="98"/>
    </location>
</feature>
<evidence type="ECO:0000256" key="3">
    <source>
        <dbReference type="ARBA" id="ARBA00022448"/>
    </source>
</evidence>
<reference evidence="13 14" key="1">
    <citation type="submission" date="2019-09" db="EMBL/GenBank/DDBJ databases">
        <title>Phylogeny of genus Pseudoclavibacter and closely related genus.</title>
        <authorList>
            <person name="Li Y."/>
        </authorList>
    </citation>
    <scope>NUCLEOTIDE SEQUENCE [LARGE SCALE GENOMIC DNA]</scope>
    <source>
        <strain evidence="13 14">KCTC 13959</strain>
    </source>
</reference>
<dbReference type="InterPro" id="IPR003663">
    <property type="entry name" value="Sugar/inositol_transpt"/>
</dbReference>
<keyword evidence="8 11" id="KW-0472">Membrane</keyword>
<keyword evidence="4" id="KW-1003">Cell membrane</keyword>
<keyword evidence="7 11" id="KW-1133">Transmembrane helix</keyword>
<dbReference type="GO" id="GO:0005886">
    <property type="term" value="C:plasma membrane"/>
    <property type="evidence" value="ECO:0007669"/>
    <property type="project" value="UniProtKB-SubCell"/>
</dbReference>
<dbReference type="InterPro" id="IPR050814">
    <property type="entry name" value="Myo-inositol_Transporter"/>
</dbReference>
<dbReference type="PANTHER" id="PTHR48020:SF12">
    <property type="entry name" value="PROTON MYO-INOSITOL COTRANSPORTER"/>
    <property type="match status" value="1"/>
</dbReference>
<feature type="domain" description="Major facilitator superfamily (MFS) profile" evidence="12">
    <location>
        <begin position="43"/>
        <end position="471"/>
    </location>
</feature>
<evidence type="ECO:0000313" key="13">
    <source>
        <dbReference type="EMBL" id="KAB1642321.1"/>
    </source>
</evidence>
<protein>
    <submittedName>
        <fullName evidence="13">Sugar porter family MFS transporter</fullName>
    </submittedName>
</protein>
<feature type="transmembrane region" description="Helical" evidence="11">
    <location>
        <begin position="350"/>
        <end position="373"/>
    </location>
</feature>
<dbReference type="SUPFAM" id="SSF103473">
    <property type="entry name" value="MFS general substrate transporter"/>
    <property type="match status" value="1"/>
</dbReference>
<dbReference type="CDD" id="cd17359">
    <property type="entry name" value="MFS_XylE_like"/>
    <property type="match status" value="1"/>
</dbReference>
<dbReference type="GO" id="GO:0022857">
    <property type="term" value="F:transmembrane transporter activity"/>
    <property type="evidence" value="ECO:0007669"/>
    <property type="project" value="InterPro"/>
</dbReference>
<evidence type="ECO:0000256" key="2">
    <source>
        <dbReference type="ARBA" id="ARBA00010992"/>
    </source>
</evidence>
<keyword evidence="3 9" id="KW-0813">Transport</keyword>
<feature type="transmembrane region" description="Helical" evidence="11">
    <location>
        <begin position="110"/>
        <end position="130"/>
    </location>
</feature>
<feature type="transmembrane region" description="Helical" evidence="11">
    <location>
        <begin position="136"/>
        <end position="158"/>
    </location>
</feature>
<keyword evidence="5" id="KW-0762">Sugar transport</keyword>
<dbReference type="Gene3D" id="1.20.1250.20">
    <property type="entry name" value="MFS general substrate transporter like domains"/>
    <property type="match status" value="1"/>
</dbReference>
<accession>A0A7J5B9L7</accession>
<proteinExistence type="inferred from homology"/>
<gene>
    <name evidence="13" type="ORF">F8O05_10920</name>
</gene>
<comment type="caution">
    <text evidence="13">The sequence shown here is derived from an EMBL/GenBank/DDBJ whole genome shotgun (WGS) entry which is preliminary data.</text>
</comment>
<evidence type="ECO:0000256" key="9">
    <source>
        <dbReference type="RuleBase" id="RU003346"/>
    </source>
</evidence>
<feature type="transmembrane region" description="Helical" evidence="11">
    <location>
        <begin position="440"/>
        <end position="464"/>
    </location>
</feature>
<evidence type="ECO:0000256" key="6">
    <source>
        <dbReference type="ARBA" id="ARBA00022692"/>
    </source>
</evidence>
<name>A0A7J5B9L7_9MICO</name>
<evidence type="ECO:0000256" key="7">
    <source>
        <dbReference type="ARBA" id="ARBA00022989"/>
    </source>
</evidence>
<dbReference type="InterPro" id="IPR005828">
    <property type="entry name" value="MFS_sugar_transport-like"/>
</dbReference>
<evidence type="ECO:0000256" key="4">
    <source>
        <dbReference type="ARBA" id="ARBA00022475"/>
    </source>
</evidence>
<keyword evidence="6 11" id="KW-0812">Transmembrane</keyword>
<dbReference type="InterPro" id="IPR047984">
    <property type="entry name" value="XylE-like"/>
</dbReference>
<feature type="transmembrane region" description="Helical" evidence="11">
    <location>
        <begin position="170"/>
        <end position="193"/>
    </location>
</feature>
<dbReference type="OrthoDB" id="4008739at2"/>
<feature type="transmembrane region" description="Helical" evidence="11">
    <location>
        <begin position="317"/>
        <end position="338"/>
    </location>
</feature>
<dbReference type="PROSITE" id="PS00216">
    <property type="entry name" value="SUGAR_TRANSPORT_1"/>
    <property type="match status" value="1"/>
</dbReference>
<evidence type="ECO:0000256" key="11">
    <source>
        <dbReference type="SAM" id="Phobius"/>
    </source>
</evidence>
<dbReference type="Pfam" id="PF00083">
    <property type="entry name" value="Sugar_tr"/>
    <property type="match status" value="1"/>
</dbReference>
<feature type="transmembrane region" description="Helical" evidence="11">
    <location>
        <begin position="199"/>
        <end position="219"/>
    </location>
</feature>
<dbReference type="AlphaFoldDB" id="A0A7J5B9L7"/>
<feature type="transmembrane region" description="Helical" evidence="11">
    <location>
        <begin position="40"/>
        <end position="61"/>
    </location>
</feature>
<dbReference type="FunFam" id="1.20.1250.20:FF:000218">
    <property type="entry name" value="facilitated trehalose transporter Tret1"/>
    <property type="match status" value="1"/>
</dbReference>
<evidence type="ECO:0000256" key="5">
    <source>
        <dbReference type="ARBA" id="ARBA00022597"/>
    </source>
</evidence>
<evidence type="ECO:0000313" key="14">
    <source>
        <dbReference type="Proteomes" id="UP000433493"/>
    </source>
</evidence>